<name>A0A0F9BLW8_9ZZZZ</name>
<gene>
    <name evidence="1" type="ORF">LCGC14_2431350</name>
</gene>
<comment type="caution">
    <text evidence="1">The sequence shown here is derived from an EMBL/GenBank/DDBJ whole genome shotgun (WGS) entry which is preliminary data.</text>
</comment>
<protein>
    <submittedName>
        <fullName evidence="1">Uncharacterized protein</fullName>
    </submittedName>
</protein>
<dbReference type="AlphaFoldDB" id="A0A0F9BLW8"/>
<proteinExistence type="predicted"/>
<organism evidence="1">
    <name type="scientific">marine sediment metagenome</name>
    <dbReference type="NCBI Taxonomy" id="412755"/>
    <lineage>
        <taxon>unclassified sequences</taxon>
        <taxon>metagenomes</taxon>
        <taxon>ecological metagenomes</taxon>
    </lineage>
</organism>
<accession>A0A0F9BLW8</accession>
<reference evidence="1" key="1">
    <citation type="journal article" date="2015" name="Nature">
        <title>Complex archaea that bridge the gap between prokaryotes and eukaryotes.</title>
        <authorList>
            <person name="Spang A."/>
            <person name="Saw J.H."/>
            <person name="Jorgensen S.L."/>
            <person name="Zaremba-Niedzwiedzka K."/>
            <person name="Martijn J."/>
            <person name="Lind A.E."/>
            <person name="van Eijk R."/>
            <person name="Schleper C."/>
            <person name="Guy L."/>
            <person name="Ettema T.J."/>
        </authorList>
    </citation>
    <scope>NUCLEOTIDE SEQUENCE</scope>
</reference>
<evidence type="ECO:0000313" key="1">
    <source>
        <dbReference type="EMBL" id="KKL22844.1"/>
    </source>
</evidence>
<sequence length="66" mass="7682">MKHSKHRNQMAQIKRSMYQELRADDISAKAARMNVNTTIKFLDSLQRIILGYNYTATIKIDGKRVV</sequence>
<dbReference type="EMBL" id="LAZR01037191">
    <property type="protein sequence ID" value="KKL22844.1"/>
    <property type="molecule type" value="Genomic_DNA"/>
</dbReference>